<proteinExistence type="predicted"/>
<dbReference type="EMBL" id="LAZR01004019">
    <property type="protein sequence ID" value="KKN12567.1"/>
    <property type="molecule type" value="Genomic_DNA"/>
</dbReference>
<dbReference type="InterPro" id="IPR005913">
    <property type="entry name" value="dTDP_dehydrorham_reduct"/>
</dbReference>
<reference evidence="2" key="1">
    <citation type="journal article" date="2015" name="Nature">
        <title>Complex archaea that bridge the gap between prokaryotes and eukaryotes.</title>
        <authorList>
            <person name="Spang A."/>
            <person name="Saw J.H."/>
            <person name="Jorgensen S.L."/>
            <person name="Zaremba-Niedzwiedzka K."/>
            <person name="Martijn J."/>
            <person name="Lind A.E."/>
            <person name="van Eijk R."/>
            <person name="Schleper C."/>
            <person name="Guy L."/>
            <person name="Ettema T.J."/>
        </authorList>
    </citation>
    <scope>NUCLEOTIDE SEQUENCE</scope>
</reference>
<dbReference type="SUPFAM" id="SSF51735">
    <property type="entry name" value="NAD(P)-binding Rossmann-fold domains"/>
    <property type="match status" value="1"/>
</dbReference>
<comment type="caution">
    <text evidence="2">The sequence shown here is derived from an EMBL/GenBank/DDBJ whole genome shotgun (WGS) entry which is preliminary data.</text>
</comment>
<dbReference type="AlphaFoldDB" id="A0A0F9NKN2"/>
<evidence type="ECO:0000259" key="1">
    <source>
        <dbReference type="Pfam" id="PF04321"/>
    </source>
</evidence>
<accession>A0A0F9NKN2</accession>
<dbReference type="Pfam" id="PF04321">
    <property type="entry name" value="RmlD_sub_bind"/>
    <property type="match status" value="1"/>
</dbReference>
<dbReference type="InterPro" id="IPR036291">
    <property type="entry name" value="NAD(P)-bd_dom_sf"/>
</dbReference>
<dbReference type="InterPro" id="IPR029903">
    <property type="entry name" value="RmlD-like-bd"/>
</dbReference>
<dbReference type="PANTHER" id="PTHR10491:SF4">
    <property type="entry name" value="METHIONINE ADENOSYLTRANSFERASE 2 SUBUNIT BETA"/>
    <property type="match status" value="1"/>
</dbReference>
<dbReference type="PANTHER" id="PTHR10491">
    <property type="entry name" value="DTDP-4-DEHYDRORHAMNOSE REDUCTASE"/>
    <property type="match status" value="1"/>
</dbReference>
<protein>
    <recommendedName>
        <fullName evidence="1">RmlD-like substrate binding domain-containing protein</fullName>
    </recommendedName>
</protein>
<dbReference type="CDD" id="cd05254">
    <property type="entry name" value="dTDP_HR_like_SDR_e"/>
    <property type="match status" value="1"/>
</dbReference>
<name>A0A0F9NKN2_9ZZZZ</name>
<evidence type="ECO:0000313" key="2">
    <source>
        <dbReference type="EMBL" id="KKN12567.1"/>
    </source>
</evidence>
<feature type="domain" description="RmlD-like substrate binding" evidence="1">
    <location>
        <begin position="13"/>
        <end position="296"/>
    </location>
</feature>
<gene>
    <name evidence="2" type="ORF">LCGC14_1015160</name>
</gene>
<dbReference type="Gene3D" id="3.40.50.720">
    <property type="entry name" value="NAD(P)-binding Rossmann-like Domain"/>
    <property type="match status" value="1"/>
</dbReference>
<organism evidence="2">
    <name type="scientific">marine sediment metagenome</name>
    <dbReference type="NCBI Taxonomy" id="412755"/>
    <lineage>
        <taxon>unclassified sequences</taxon>
        <taxon>metagenomes</taxon>
        <taxon>ecological metagenomes</taxon>
    </lineage>
</organism>
<sequence length="313" mass="35580">MKTNIKTDKNGKKVLLIGANGFLGSYILKLNNSKKFLDQNLWLFAADLENTRIMNHVPFYYLDITDLAKVSKTVMKISPDVIILTAALTHVDQCEIDKSLATKINVEGTKNIIKISKKINSKLVFMSTDFIFDGTKESGLCYSESDDPNPLNHYAKTKLEAEQSIIYAEIDYLICRTSVLYGWNKDKLNFITWMLKNFEQNNKISIVRDQINSPTFIRNLAEIILKLIEKGAQGIYHTAGDSVLSRYEMAIQSAEIFGYRRDLVVGIDNLTQKAVRPKNVGLNINKLKNLIGDELAVYSFEKGLLHMKDHKFI</sequence>